<accession>A0A108U4C9</accession>
<sequence>MDEDLLLIAMPILAIGLNFGLWRLSRGYTRFAGAAMFVLLSGLIASPLIGVLCWQASQLERSFGNTQGDALVALAAGAFNAALALIGAVAAAVRKPVAPKQASNGERVRLRSD</sequence>
<organism evidence="2 3">
    <name type="scientific">Lysobacter capsici AZ78</name>
    <dbReference type="NCBI Taxonomy" id="1444315"/>
    <lineage>
        <taxon>Bacteria</taxon>
        <taxon>Pseudomonadati</taxon>
        <taxon>Pseudomonadota</taxon>
        <taxon>Gammaproteobacteria</taxon>
        <taxon>Lysobacterales</taxon>
        <taxon>Lysobacteraceae</taxon>
        <taxon>Lysobacter</taxon>
    </lineage>
</organism>
<feature type="transmembrane region" description="Helical" evidence="1">
    <location>
        <begin position="31"/>
        <end position="50"/>
    </location>
</feature>
<comment type="caution">
    <text evidence="2">The sequence shown here is derived from an EMBL/GenBank/DDBJ whole genome shotgun (WGS) entry which is preliminary data.</text>
</comment>
<proteinExistence type="predicted"/>
<keyword evidence="1" id="KW-0812">Transmembrane</keyword>
<keyword evidence="3" id="KW-1185">Reference proteome</keyword>
<dbReference type="EMBL" id="JAJA02000002">
    <property type="protein sequence ID" value="KWS02322.1"/>
    <property type="molecule type" value="Genomic_DNA"/>
</dbReference>
<keyword evidence="1" id="KW-0472">Membrane</keyword>
<evidence type="ECO:0000313" key="2">
    <source>
        <dbReference type="EMBL" id="KWS02322.1"/>
    </source>
</evidence>
<gene>
    <name evidence="2" type="ORF">AZ78_4989</name>
</gene>
<protein>
    <submittedName>
        <fullName evidence="2">Uncharacterized protein</fullName>
    </submittedName>
</protein>
<feature type="transmembrane region" description="Helical" evidence="1">
    <location>
        <begin position="70"/>
        <end position="93"/>
    </location>
</feature>
<dbReference type="AlphaFoldDB" id="A0A108U4C9"/>
<feature type="transmembrane region" description="Helical" evidence="1">
    <location>
        <begin position="6"/>
        <end position="24"/>
    </location>
</feature>
<evidence type="ECO:0000313" key="3">
    <source>
        <dbReference type="Proteomes" id="UP000023435"/>
    </source>
</evidence>
<evidence type="ECO:0000256" key="1">
    <source>
        <dbReference type="SAM" id="Phobius"/>
    </source>
</evidence>
<dbReference type="Proteomes" id="UP000023435">
    <property type="component" value="Unassembled WGS sequence"/>
</dbReference>
<name>A0A108U4C9_9GAMM</name>
<keyword evidence="1" id="KW-1133">Transmembrane helix</keyword>
<reference evidence="2 3" key="1">
    <citation type="journal article" date="2014" name="Genome Announc.">
        <title>Draft Genome Sequence of Lysobacter capsici AZ78, a Bacterium Antagonistic to Plant-Pathogenic Oomycetes.</title>
        <authorList>
            <person name="Puopolo G."/>
            <person name="Sonego P."/>
            <person name="Engelen K."/>
            <person name="Pertot I."/>
        </authorList>
    </citation>
    <scope>NUCLEOTIDE SEQUENCE [LARGE SCALE GENOMIC DNA]</scope>
    <source>
        <strain evidence="2 3">AZ78</strain>
    </source>
</reference>